<organism evidence="2 3">
    <name type="scientific">Holothuria leucospilota</name>
    <name type="common">Black long sea cucumber</name>
    <name type="synonym">Mertensiothuria leucospilota</name>
    <dbReference type="NCBI Taxonomy" id="206669"/>
    <lineage>
        <taxon>Eukaryota</taxon>
        <taxon>Metazoa</taxon>
        <taxon>Echinodermata</taxon>
        <taxon>Eleutherozoa</taxon>
        <taxon>Echinozoa</taxon>
        <taxon>Holothuroidea</taxon>
        <taxon>Aspidochirotacea</taxon>
        <taxon>Aspidochirotida</taxon>
        <taxon>Holothuriidae</taxon>
        <taxon>Holothuria</taxon>
    </lineage>
</organism>
<dbReference type="EMBL" id="JAIZAY010000025">
    <property type="protein sequence ID" value="KAJ8019395.1"/>
    <property type="molecule type" value="Genomic_DNA"/>
</dbReference>
<comment type="caution">
    <text evidence="2">The sequence shown here is derived from an EMBL/GenBank/DDBJ whole genome shotgun (WGS) entry which is preliminary data.</text>
</comment>
<evidence type="ECO:0000256" key="1">
    <source>
        <dbReference type="SAM" id="MobiDB-lite"/>
    </source>
</evidence>
<dbReference type="Proteomes" id="UP001152320">
    <property type="component" value="Unassembled WGS sequence"/>
</dbReference>
<sequence>MMLIDPSELSKWQTPNTDRELHDVLSRMEKTMRAQETPKIQRQRLLEDKVDHLLQNEDIDDDVKAKLYQEALRENHVSDDAIMASVPTKYQAKAGRLLQFFKGRGITWNPQGELEMNDKAMKHSHVHDLVNDLMRHTQSFESRGNETLSHWLANLNIPEELVGNPERRKAIERLRDSEEVYAVASHLNTPPQTPNRKGMRRQPLRKVTWKPL</sequence>
<evidence type="ECO:0000313" key="2">
    <source>
        <dbReference type="EMBL" id="KAJ8019395.1"/>
    </source>
</evidence>
<dbReference type="AlphaFoldDB" id="A0A9Q0YDE1"/>
<gene>
    <name evidence="2" type="ORF">HOLleu_42058</name>
</gene>
<dbReference type="OrthoDB" id="10068277at2759"/>
<accession>A0A9Q0YDE1</accession>
<feature type="region of interest" description="Disordered" evidence="1">
    <location>
        <begin position="187"/>
        <end position="212"/>
    </location>
</feature>
<feature type="compositionally biased region" description="Basic residues" evidence="1">
    <location>
        <begin position="197"/>
        <end position="212"/>
    </location>
</feature>
<evidence type="ECO:0000313" key="3">
    <source>
        <dbReference type="Proteomes" id="UP001152320"/>
    </source>
</evidence>
<reference evidence="2" key="1">
    <citation type="submission" date="2021-10" db="EMBL/GenBank/DDBJ databases">
        <title>Tropical sea cucumber genome reveals ecological adaptation and Cuvierian tubules defense mechanism.</title>
        <authorList>
            <person name="Chen T."/>
        </authorList>
    </citation>
    <scope>NUCLEOTIDE SEQUENCE</scope>
    <source>
        <strain evidence="2">Nanhai2018</strain>
        <tissue evidence="2">Muscle</tissue>
    </source>
</reference>
<name>A0A9Q0YDE1_HOLLE</name>
<proteinExistence type="predicted"/>
<protein>
    <submittedName>
        <fullName evidence="2">Uncharacterized protein</fullName>
    </submittedName>
</protein>
<keyword evidence="3" id="KW-1185">Reference proteome</keyword>